<dbReference type="EMBL" id="BJZV01000072">
    <property type="protein sequence ID" value="GEP12793.1"/>
    <property type="molecule type" value="Genomic_DNA"/>
</dbReference>
<dbReference type="Proteomes" id="UP000321750">
    <property type="component" value="Unassembled WGS sequence"/>
</dbReference>
<sequence>MPLAGREIAFGKTNEHREEGMWPFGPARAGSIEVMFGKHGDMGLKGPVSPVFIVTVAAIVLLL</sequence>
<keyword evidence="2" id="KW-1185">Reference proteome</keyword>
<evidence type="ECO:0000313" key="2">
    <source>
        <dbReference type="Proteomes" id="UP000321750"/>
    </source>
</evidence>
<dbReference type="AlphaFoldDB" id="A0A512JSC8"/>
<reference evidence="1 2" key="1">
    <citation type="submission" date="2019-07" db="EMBL/GenBank/DDBJ databases">
        <title>Whole genome shotgun sequence of Methylobacterium gnaphalii NBRC 107716.</title>
        <authorList>
            <person name="Hosoyama A."/>
            <person name="Uohara A."/>
            <person name="Ohji S."/>
            <person name="Ichikawa N."/>
        </authorList>
    </citation>
    <scope>NUCLEOTIDE SEQUENCE [LARGE SCALE GENOMIC DNA]</scope>
    <source>
        <strain evidence="1 2">NBRC 107716</strain>
    </source>
</reference>
<organism evidence="1 2">
    <name type="scientific">Methylobacterium gnaphalii</name>
    <dbReference type="NCBI Taxonomy" id="1010610"/>
    <lineage>
        <taxon>Bacteria</taxon>
        <taxon>Pseudomonadati</taxon>
        <taxon>Pseudomonadota</taxon>
        <taxon>Alphaproteobacteria</taxon>
        <taxon>Hyphomicrobiales</taxon>
        <taxon>Methylobacteriaceae</taxon>
        <taxon>Methylobacterium</taxon>
    </lineage>
</organism>
<protein>
    <submittedName>
        <fullName evidence="1">Uncharacterized protein</fullName>
    </submittedName>
</protein>
<evidence type="ECO:0000313" key="1">
    <source>
        <dbReference type="EMBL" id="GEP12793.1"/>
    </source>
</evidence>
<comment type="caution">
    <text evidence="1">The sequence shown here is derived from an EMBL/GenBank/DDBJ whole genome shotgun (WGS) entry which is preliminary data.</text>
</comment>
<name>A0A512JSC8_9HYPH</name>
<gene>
    <name evidence="1" type="ORF">MGN01_46380</name>
</gene>
<accession>A0A512JSC8</accession>
<proteinExistence type="predicted"/>